<dbReference type="Proteomes" id="UP000029516">
    <property type="component" value="Chromosome"/>
</dbReference>
<gene>
    <name evidence="1" type="ORF">LH23_14345</name>
</gene>
<name>A0AAN0S5E2_9ENTR</name>
<dbReference type="AlphaFoldDB" id="A0AAN0S5E2"/>
<protein>
    <submittedName>
        <fullName evidence="1">Uncharacterized protein</fullName>
    </submittedName>
</protein>
<sequence>MAQLITGNLFKLLYSDDPANNVPMGASVKEISNLAEMPTLTFKNTQLDYETYDSNYKTVTIRQYYYLTKT</sequence>
<evidence type="ECO:0000313" key="1">
    <source>
        <dbReference type="EMBL" id="AIR61786.1"/>
    </source>
</evidence>
<dbReference type="EMBL" id="CP009458">
    <property type="protein sequence ID" value="AIR61786.1"/>
    <property type="molecule type" value="Genomic_DNA"/>
</dbReference>
<organism evidence="1 2">
    <name type="scientific">Cedecea neteri</name>
    <dbReference type="NCBI Taxonomy" id="158822"/>
    <lineage>
        <taxon>Bacteria</taxon>
        <taxon>Pseudomonadati</taxon>
        <taxon>Pseudomonadota</taxon>
        <taxon>Gammaproteobacteria</taxon>
        <taxon>Enterobacterales</taxon>
        <taxon>Enterobacteriaceae</taxon>
        <taxon>Cedecea</taxon>
    </lineage>
</organism>
<reference evidence="1 2" key="1">
    <citation type="submission" date="2014-09" db="EMBL/GenBank/DDBJ databases">
        <authorList>
            <person name="Chan K.-G."/>
        </authorList>
    </citation>
    <scope>NUCLEOTIDE SEQUENCE [LARGE SCALE GENOMIC DNA]</scope>
    <source>
        <strain evidence="1 2">M006</strain>
    </source>
</reference>
<accession>A0AAN0S5E2</accession>
<evidence type="ECO:0000313" key="2">
    <source>
        <dbReference type="Proteomes" id="UP000029516"/>
    </source>
</evidence>
<dbReference type="KEGG" id="cem:LH23_14345"/>
<proteinExistence type="predicted"/>